<sequence>MSRHTARLIALTVASAGVLAVPAVAHASVTNGPIGRSEILARAQYWVDSGITYTQTGTWFQDPEGDKTYRRDCSGLVSMAWHLGTSYVTGDFQGSSQYWTRLASRDQLAPGDAIVRNGHMELFSHWKNPGNHNDGAYVYSFNNTGETVQNPWADSNKGNEGFNSAADLASYTPIRRTGLAAANRDSLSADGHAELVRKDAAGGLFAYYNNGLNSAGGVNWSGDVQVGNGWTDPDGAVYFADLDGNGQTDAIRKDAAGALLAYYNHGITGSMTVRWTGPKQIGVGWTMADDAVYFADLTGDGYAEAIRKDPNGDLFAYYNNGVHGTGAVAWSGPVRIGIGWPADGNAIQFADLSGDGYAEAIRKDGDKLFAYYNNGINGDMTVRWNGPVEIDAGLTVPDTSVYFGDLNGDTRADRVTKEGTDLVVRYNDGITGDLRVTWSSPKAIGNGWDMADTSIYVA</sequence>
<protein>
    <recommendedName>
        <fullName evidence="4">Repeat domain-containing protein</fullName>
    </recommendedName>
</protein>
<evidence type="ECO:0000313" key="2">
    <source>
        <dbReference type="EMBL" id="MBO3742683.1"/>
    </source>
</evidence>
<proteinExistence type="predicted"/>
<evidence type="ECO:0008006" key="4">
    <source>
        <dbReference type="Google" id="ProtNLM"/>
    </source>
</evidence>
<name>A0ABS3UVS1_9ACTN</name>
<dbReference type="EMBL" id="JAGFNS010000030">
    <property type="protein sequence ID" value="MBO3742683.1"/>
    <property type="molecule type" value="Genomic_DNA"/>
</dbReference>
<reference evidence="2 3" key="1">
    <citation type="submission" date="2021-03" db="EMBL/GenBank/DDBJ databases">
        <title>Actinoplanes flavus sp. nov., a novel actinomycete isolated from Coconut Palm rhizosphere soil.</title>
        <authorList>
            <person name="Luo X."/>
        </authorList>
    </citation>
    <scope>NUCLEOTIDE SEQUENCE [LARGE SCALE GENOMIC DNA]</scope>
    <source>
        <strain evidence="2 3">NEAU-H7</strain>
    </source>
</reference>
<dbReference type="RefSeq" id="WP_208471876.1">
    <property type="nucleotide sequence ID" value="NZ_JAGFNS010000030.1"/>
</dbReference>
<accession>A0ABS3UVS1</accession>
<gene>
    <name evidence="2" type="ORF">J5X75_34745</name>
</gene>
<organism evidence="2 3">
    <name type="scientific">Actinoplanes flavus</name>
    <dbReference type="NCBI Taxonomy" id="2820290"/>
    <lineage>
        <taxon>Bacteria</taxon>
        <taxon>Bacillati</taxon>
        <taxon>Actinomycetota</taxon>
        <taxon>Actinomycetes</taxon>
        <taxon>Micromonosporales</taxon>
        <taxon>Micromonosporaceae</taxon>
        <taxon>Actinoplanes</taxon>
    </lineage>
</organism>
<evidence type="ECO:0000256" key="1">
    <source>
        <dbReference type="SAM" id="SignalP"/>
    </source>
</evidence>
<comment type="caution">
    <text evidence="2">The sequence shown here is derived from an EMBL/GenBank/DDBJ whole genome shotgun (WGS) entry which is preliminary data.</text>
</comment>
<dbReference type="PANTHER" id="PTHR44103">
    <property type="entry name" value="PROPROTEIN CONVERTASE P"/>
    <property type="match status" value="1"/>
</dbReference>
<dbReference type="PANTHER" id="PTHR44103:SF1">
    <property type="entry name" value="PROPROTEIN CONVERTASE P"/>
    <property type="match status" value="1"/>
</dbReference>
<keyword evidence="3" id="KW-1185">Reference proteome</keyword>
<dbReference type="Proteomes" id="UP000679690">
    <property type="component" value="Unassembled WGS sequence"/>
</dbReference>
<keyword evidence="1" id="KW-0732">Signal</keyword>
<dbReference type="Gene3D" id="3.90.1720.10">
    <property type="entry name" value="endopeptidase domain like (from Nostoc punctiforme)"/>
    <property type="match status" value="1"/>
</dbReference>
<feature type="chain" id="PRO_5046582426" description="Repeat domain-containing protein" evidence="1">
    <location>
        <begin position="28"/>
        <end position="458"/>
    </location>
</feature>
<feature type="signal peptide" evidence="1">
    <location>
        <begin position="1"/>
        <end position="27"/>
    </location>
</feature>
<dbReference type="SUPFAM" id="SSF69318">
    <property type="entry name" value="Integrin alpha N-terminal domain"/>
    <property type="match status" value="1"/>
</dbReference>
<evidence type="ECO:0000313" key="3">
    <source>
        <dbReference type="Proteomes" id="UP000679690"/>
    </source>
</evidence>
<dbReference type="InterPro" id="IPR028994">
    <property type="entry name" value="Integrin_alpha_N"/>
</dbReference>